<accession>A0A6A6TY84</accession>
<evidence type="ECO:0008006" key="3">
    <source>
        <dbReference type="Google" id="ProtNLM"/>
    </source>
</evidence>
<organism evidence="1 2">
    <name type="scientific">Microthyrium microscopicum</name>
    <dbReference type="NCBI Taxonomy" id="703497"/>
    <lineage>
        <taxon>Eukaryota</taxon>
        <taxon>Fungi</taxon>
        <taxon>Dikarya</taxon>
        <taxon>Ascomycota</taxon>
        <taxon>Pezizomycotina</taxon>
        <taxon>Dothideomycetes</taxon>
        <taxon>Dothideomycetes incertae sedis</taxon>
        <taxon>Microthyriales</taxon>
        <taxon>Microthyriaceae</taxon>
        <taxon>Microthyrium</taxon>
    </lineage>
</organism>
<gene>
    <name evidence="1" type="ORF">BT63DRAFT_429908</name>
</gene>
<evidence type="ECO:0000313" key="1">
    <source>
        <dbReference type="EMBL" id="KAF2663624.1"/>
    </source>
</evidence>
<proteinExistence type="predicted"/>
<dbReference type="Proteomes" id="UP000799302">
    <property type="component" value="Unassembled WGS sequence"/>
</dbReference>
<reference evidence="1" key="1">
    <citation type="journal article" date="2020" name="Stud. Mycol.">
        <title>101 Dothideomycetes genomes: a test case for predicting lifestyles and emergence of pathogens.</title>
        <authorList>
            <person name="Haridas S."/>
            <person name="Albert R."/>
            <person name="Binder M."/>
            <person name="Bloem J."/>
            <person name="Labutti K."/>
            <person name="Salamov A."/>
            <person name="Andreopoulos B."/>
            <person name="Baker S."/>
            <person name="Barry K."/>
            <person name="Bills G."/>
            <person name="Bluhm B."/>
            <person name="Cannon C."/>
            <person name="Castanera R."/>
            <person name="Culley D."/>
            <person name="Daum C."/>
            <person name="Ezra D."/>
            <person name="Gonzalez J."/>
            <person name="Henrissat B."/>
            <person name="Kuo A."/>
            <person name="Liang C."/>
            <person name="Lipzen A."/>
            <person name="Lutzoni F."/>
            <person name="Magnuson J."/>
            <person name="Mondo S."/>
            <person name="Nolan M."/>
            <person name="Ohm R."/>
            <person name="Pangilinan J."/>
            <person name="Park H.-J."/>
            <person name="Ramirez L."/>
            <person name="Alfaro M."/>
            <person name="Sun H."/>
            <person name="Tritt A."/>
            <person name="Yoshinaga Y."/>
            <person name="Zwiers L.-H."/>
            <person name="Turgeon B."/>
            <person name="Goodwin S."/>
            <person name="Spatafora J."/>
            <person name="Crous P."/>
            <person name="Grigoriev I."/>
        </authorList>
    </citation>
    <scope>NUCLEOTIDE SEQUENCE</scope>
    <source>
        <strain evidence="1">CBS 115976</strain>
    </source>
</reference>
<dbReference type="EMBL" id="MU004244">
    <property type="protein sequence ID" value="KAF2663624.1"/>
    <property type="molecule type" value="Genomic_DNA"/>
</dbReference>
<dbReference type="AlphaFoldDB" id="A0A6A6TY84"/>
<evidence type="ECO:0000313" key="2">
    <source>
        <dbReference type="Proteomes" id="UP000799302"/>
    </source>
</evidence>
<protein>
    <recommendedName>
        <fullName evidence="3">F-box domain-containing protein</fullName>
    </recommendedName>
</protein>
<sequence>MGFHSLPLELLQHIVSYVAIAHRPSLHAFSLTNKACYVASLSLLFRHINITVHDREGLRRDVDRLIKAVSRTDSSHLIQQITIKGALRIDSKKNEEGYDQKKPWTDESGLSDILEEELFDYGGQYAVYDEPVIEKSSEEDMAWAPIVSFLQFNTRLKDLVYDCRSQFPPSLLRVLHEQQPQCRLHNLSFRFRTLLWGVPYPYEMELATSPSLYRVRVACGRRDSDGDDDFNLEAVMELTTGLAPNLKEVTILSLIPYGSFRSTRPRGSWQGLPGFTGGRVGSLTSLSIKGGASRLRAPASLQNWARHTDFTCLKQLELGSSHHTNTSGLSGETMAWVVRTHSFPQVKTLKVSVTRDDTFHQRPHYSEQAVAFFQVFHSLEELSIDGPIDFQILATVLSHHGQTLRKLGLHPAEAGFVQTGRDLKDIPFEFTKDHILQIQNQCPLVEELSIPVKRKESNKSEAEMYRCFGGMKNLRYLFLILDYSNWRVTRDSTYNPQFDEKDQKPLDAFREYVLRRGQLKESLLNCAVDEALARSIWNTVSQSKTGRRLERLKLWPKQDDMYGGNWSPPSTVTNIVQHLARSWVVERVPQDDNEDFTVRELGQNGWRSGAQEVFDPSVPPLEFSVWEAFRSLWPAKQGSKDWKDDWSSVPLNMDST</sequence>
<name>A0A6A6TY84_9PEZI</name>
<keyword evidence="2" id="KW-1185">Reference proteome</keyword>
<dbReference type="OrthoDB" id="3945550at2759"/>